<dbReference type="PIRSF" id="PIRSF010376">
    <property type="entry name" value="IspE"/>
    <property type="match status" value="1"/>
</dbReference>
<dbReference type="PANTHER" id="PTHR43527:SF2">
    <property type="entry name" value="4-DIPHOSPHOCYTIDYL-2-C-METHYL-D-ERYTHRITOL KINASE, CHLOROPLASTIC"/>
    <property type="match status" value="1"/>
</dbReference>
<proteinExistence type="inferred from homology"/>
<evidence type="ECO:0000256" key="6">
    <source>
        <dbReference type="ARBA" id="ARBA00022777"/>
    </source>
</evidence>
<dbReference type="GO" id="GO:0050515">
    <property type="term" value="F:4-(cytidine 5'-diphospho)-2-C-methyl-D-erythritol kinase activity"/>
    <property type="evidence" value="ECO:0007669"/>
    <property type="project" value="UniProtKB-EC"/>
</dbReference>
<feature type="domain" description="GHMP kinase C-terminal" evidence="12">
    <location>
        <begin position="216"/>
        <end position="275"/>
    </location>
</feature>
<keyword evidence="5 10" id="KW-0547">Nucleotide-binding</keyword>
<dbReference type="Pfam" id="PF08544">
    <property type="entry name" value="GHMP_kinases_C"/>
    <property type="match status" value="1"/>
</dbReference>
<keyword evidence="14" id="KW-1185">Reference proteome</keyword>
<comment type="function">
    <text evidence="10">Catalyzes the phosphorylation of the position 2 hydroxy group of 4-diphosphocytidyl-2C-methyl-D-erythritol.</text>
</comment>
<comment type="similarity">
    <text evidence="1 10">Belongs to the GHMP kinase family. IspE subfamily.</text>
</comment>
<dbReference type="InterPro" id="IPR013750">
    <property type="entry name" value="GHMP_kinase_C_dom"/>
</dbReference>
<organism evidence="13 14">
    <name type="scientific">Brevundimonas staleyi</name>
    <dbReference type="NCBI Taxonomy" id="74326"/>
    <lineage>
        <taxon>Bacteria</taxon>
        <taxon>Pseudomonadati</taxon>
        <taxon>Pseudomonadota</taxon>
        <taxon>Alphaproteobacteria</taxon>
        <taxon>Caulobacterales</taxon>
        <taxon>Caulobacteraceae</taxon>
        <taxon>Brevundimonas</taxon>
    </lineage>
</organism>
<dbReference type="InterPro" id="IPR036554">
    <property type="entry name" value="GHMP_kinase_C_sf"/>
</dbReference>
<dbReference type="Gene3D" id="3.30.230.10">
    <property type="match status" value="1"/>
</dbReference>
<feature type="active site" evidence="10">
    <location>
        <position position="11"/>
    </location>
</feature>
<dbReference type="InterPro" id="IPR014721">
    <property type="entry name" value="Ribsml_uS5_D2-typ_fold_subgr"/>
</dbReference>
<dbReference type="NCBIfam" id="NF011202">
    <property type="entry name" value="PRK14608.1"/>
    <property type="match status" value="1"/>
</dbReference>
<dbReference type="Proteomes" id="UP001596152">
    <property type="component" value="Unassembled WGS sequence"/>
</dbReference>
<evidence type="ECO:0000256" key="5">
    <source>
        <dbReference type="ARBA" id="ARBA00022741"/>
    </source>
</evidence>
<keyword evidence="8 10" id="KW-0414">Isoprene biosynthesis</keyword>
<dbReference type="InterPro" id="IPR020568">
    <property type="entry name" value="Ribosomal_Su5_D2-typ_SF"/>
</dbReference>
<evidence type="ECO:0000256" key="7">
    <source>
        <dbReference type="ARBA" id="ARBA00022840"/>
    </source>
</evidence>
<dbReference type="InterPro" id="IPR004424">
    <property type="entry name" value="IspE"/>
</dbReference>
<evidence type="ECO:0000259" key="11">
    <source>
        <dbReference type="Pfam" id="PF00288"/>
    </source>
</evidence>
<dbReference type="Gene3D" id="3.30.70.890">
    <property type="entry name" value="GHMP kinase, C-terminal domain"/>
    <property type="match status" value="1"/>
</dbReference>
<evidence type="ECO:0000256" key="9">
    <source>
        <dbReference type="ARBA" id="ARBA00032554"/>
    </source>
</evidence>
<reference evidence="14" key="1">
    <citation type="journal article" date="2019" name="Int. J. Syst. Evol. Microbiol.">
        <title>The Global Catalogue of Microorganisms (GCM) 10K type strain sequencing project: providing services to taxonomists for standard genome sequencing and annotation.</title>
        <authorList>
            <consortium name="The Broad Institute Genomics Platform"/>
            <consortium name="The Broad Institute Genome Sequencing Center for Infectious Disease"/>
            <person name="Wu L."/>
            <person name="Ma J."/>
        </authorList>
    </citation>
    <scope>NUCLEOTIDE SEQUENCE [LARGE SCALE GENOMIC DNA]</scope>
    <source>
        <strain evidence="14">JCM 12125</strain>
    </source>
</reference>
<keyword evidence="7 10" id="KW-0067">ATP-binding</keyword>
<evidence type="ECO:0000256" key="10">
    <source>
        <dbReference type="HAMAP-Rule" id="MF_00061"/>
    </source>
</evidence>
<dbReference type="PANTHER" id="PTHR43527">
    <property type="entry name" value="4-DIPHOSPHOCYTIDYL-2-C-METHYL-D-ERYTHRITOL KINASE, CHLOROPLASTIC"/>
    <property type="match status" value="1"/>
</dbReference>
<gene>
    <name evidence="10" type="primary">ispE</name>
    <name evidence="13" type="ORF">ACFPIE_18580</name>
</gene>
<evidence type="ECO:0000256" key="4">
    <source>
        <dbReference type="ARBA" id="ARBA00022679"/>
    </source>
</evidence>
<comment type="catalytic activity">
    <reaction evidence="10">
        <text>4-CDP-2-C-methyl-D-erythritol + ATP = 4-CDP-2-C-methyl-D-erythritol 2-phosphate + ADP + H(+)</text>
        <dbReference type="Rhea" id="RHEA:18437"/>
        <dbReference type="ChEBI" id="CHEBI:15378"/>
        <dbReference type="ChEBI" id="CHEBI:30616"/>
        <dbReference type="ChEBI" id="CHEBI:57823"/>
        <dbReference type="ChEBI" id="CHEBI:57919"/>
        <dbReference type="ChEBI" id="CHEBI:456216"/>
        <dbReference type="EC" id="2.7.1.148"/>
    </reaction>
</comment>
<dbReference type="EMBL" id="JBHSLF010000054">
    <property type="protein sequence ID" value="MFC5345926.1"/>
    <property type="molecule type" value="Genomic_DNA"/>
</dbReference>
<comment type="pathway">
    <text evidence="10">Isoprenoid biosynthesis; isopentenyl diphosphate biosynthesis via DXP pathway; isopentenyl diphosphate from 1-deoxy-D-xylulose 5-phosphate: step 3/6.</text>
</comment>
<dbReference type="SUPFAM" id="SSF54211">
    <property type="entry name" value="Ribosomal protein S5 domain 2-like"/>
    <property type="match status" value="1"/>
</dbReference>
<dbReference type="EC" id="2.7.1.148" evidence="2 10"/>
<name>A0ABW0FWJ4_9CAUL</name>
<evidence type="ECO:0000259" key="12">
    <source>
        <dbReference type="Pfam" id="PF08544"/>
    </source>
</evidence>
<dbReference type="HAMAP" id="MF_00061">
    <property type="entry name" value="IspE"/>
    <property type="match status" value="1"/>
</dbReference>
<evidence type="ECO:0000256" key="2">
    <source>
        <dbReference type="ARBA" id="ARBA00012052"/>
    </source>
</evidence>
<keyword evidence="4 10" id="KW-0808">Transferase</keyword>
<evidence type="ECO:0000313" key="13">
    <source>
        <dbReference type="EMBL" id="MFC5345926.1"/>
    </source>
</evidence>
<feature type="binding site" evidence="10">
    <location>
        <begin position="97"/>
        <end position="107"/>
    </location>
    <ligand>
        <name>ATP</name>
        <dbReference type="ChEBI" id="CHEBI:30616"/>
    </ligand>
</feature>
<evidence type="ECO:0000256" key="1">
    <source>
        <dbReference type="ARBA" id="ARBA00009684"/>
    </source>
</evidence>
<dbReference type="NCBIfam" id="TIGR00154">
    <property type="entry name" value="ispE"/>
    <property type="match status" value="1"/>
</dbReference>
<accession>A0ABW0FWJ4</accession>
<feature type="active site" evidence="10">
    <location>
        <position position="139"/>
    </location>
</feature>
<protein>
    <recommendedName>
        <fullName evidence="3 10">4-diphosphocytidyl-2-C-methyl-D-erythritol kinase</fullName>
        <shortName evidence="10">CMK</shortName>
        <ecNumber evidence="2 10">2.7.1.148</ecNumber>
    </recommendedName>
    <alternativeName>
        <fullName evidence="9 10">4-(cytidine-5'-diphospho)-2-C-methyl-D-erythritol kinase</fullName>
    </alternativeName>
</protein>
<sequence>MTTLTAVARAKVNLFLHVGPLDADGYHPLASLVAFADVGDIVTVAPSDRLSLTVAGPFGKPLAGEGDNLILRALRALGDAAGIGEPALAVTLDKRLPIAAGLGGGSSDAGAALRLADAALGLDLGEDRLADLSRTVGADGPMCLAMRSAWAEGIGDRLSFEPALPPLHAVLANPGRPSPTGAVYRAYDDGTERLADRPVPPAYWSAPQVIDWLARQRNDLQAPAVSLAPAIGEALSAVAATGARLTRMSGSGATVFGLFDDAASAQAAAANLRERHSNWWVEQTMFGEDRAKAVQ</sequence>
<evidence type="ECO:0000256" key="8">
    <source>
        <dbReference type="ARBA" id="ARBA00023229"/>
    </source>
</evidence>
<keyword evidence="6 10" id="KW-0418">Kinase</keyword>
<evidence type="ECO:0000256" key="3">
    <source>
        <dbReference type="ARBA" id="ARBA00017473"/>
    </source>
</evidence>
<dbReference type="InterPro" id="IPR006204">
    <property type="entry name" value="GHMP_kinase_N_dom"/>
</dbReference>
<comment type="caution">
    <text evidence="13">The sequence shown here is derived from an EMBL/GenBank/DDBJ whole genome shotgun (WGS) entry which is preliminary data.</text>
</comment>
<feature type="domain" description="GHMP kinase N-terminal" evidence="11">
    <location>
        <begin position="68"/>
        <end position="138"/>
    </location>
</feature>
<dbReference type="Pfam" id="PF00288">
    <property type="entry name" value="GHMP_kinases_N"/>
    <property type="match status" value="1"/>
</dbReference>
<evidence type="ECO:0000313" key="14">
    <source>
        <dbReference type="Proteomes" id="UP001596152"/>
    </source>
</evidence>
<dbReference type="SUPFAM" id="SSF55060">
    <property type="entry name" value="GHMP Kinase, C-terminal domain"/>
    <property type="match status" value="1"/>
</dbReference>
<dbReference type="RefSeq" id="WP_374039422.1">
    <property type="nucleotide sequence ID" value="NZ_CP169082.1"/>
</dbReference>